<sequence>MLAPVAMRIYLTWLLIFLTTRSGHHYILSQCHSDKLLPLPGKCSDHCVIGADLILKKKTIKSFHNSFVSNACGGSIHRVVDLYRALHIQSTVHTQPGGILVQLPGLLTGQLSVRSQCCQRFLARMETSRLRIQRCHTATRARFHHAENDGVDSQPRPSIFLICLIGGKDEVAAEIFR</sequence>
<dbReference type="EMBL" id="HBUF01208308">
    <property type="protein sequence ID" value="CAG6664684.1"/>
    <property type="molecule type" value="Transcribed_RNA"/>
</dbReference>
<dbReference type="EMBL" id="HBUF01208307">
    <property type="protein sequence ID" value="CAG6664679.1"/>
    <property type="molecule type" value="Transcribed_RNA"/>
</dbReference>
<dbReference type="EMBL" id="HBUF01208311">
    <property type="protein sequence ID" value="CAG6664689.1"/>
    <property type="molecule type" value="Transcribed_RNA"/>
</dbReference>
<feature type="signal peptide" evidence="1">
    <location>
        <begin position="1"/>
        <end position="22"/>
    </location>
</feature>
<organism evidence="2">
    <name type="scientific">Cacopsylla melanoneura</name>
    <dbReference type="NCBI Taxonomy" id="428564"/>
    <lineage>
        <taxon>Eukaryota</taxon>
        <taxon>Metazoa</taxon>
        <taxon>Ecdysozoa</taxon>
        <taxon>Arthropoda</taxon>
        <taxon>Hexapoda</taxon>
        <taxon>Insecta</taxon>
        <taxon>Pterygota</taxon>
        <taxon>Neoptera</taxon>
        <taxon>Paraneoptera</taxon>
        <taxon>Hemiptera</taxon>
        <taxon>Sternorrhyncha</taxon>
        <taxon>Psylloidea</taxon>
        <taxon>Psyllidae</taxon>
        <taxon>Psyllinae</taxon>
        <taxon>Cacopsylla</taxon>
    </lineage>
</organism>
<dbReference type="EMBL" id="HBUF01208310">
    <property type="protein sequence ID" value="CAG6664687.1"/>
    <property type="molecule type" value="Transcribed_RNA"/>
</dbReference>
<dbReference type="AlphaFoldDB" id="A0A8D8WLL3"/>
<evidence type="ECO:0000313" key="2">
    <source>
        <dbReference type="EMBL" id="CAG6664697.1"/>
    </source>
</evidence>
<protein>
    <recommendedName>
        <fullName evidence="3">Secreted protein</fullName>
    </recommendedName>
</protein>
<accession>A0A8D8WLL3</accession>
<evidence type="ECO:0000256" key="1">
    <source>
        <dbReference type="SAM" id="SignalP"/>
    </source>
</evidence>
<keyword evidence="1" id="KW-0732">Signal</keyword>
<feature type="chain" id="PRO_5036428874" description="Secreted protein" evidence="1">
    <location>
        <begin position="23"/>
        <end position="177"/>
    </location>
</feature>
<dbReference type="EMBL" id="HBUF01208300">
    <property type="protein sequence ID" value="CAG6664666.1"/>
    <property type="molecule type" value="Transcribed_RNA"/>
</dbReference>
<proteinExistence type="predicted"/>
<reference evidence="2" key="1">
    <citation type="submission" date="2021-05" db="EMBL/GenBank/DDBJ databases">
        <authorList>
            <person name="Alioto T."/>
            <person name="Alioto T."/>
            <person name="Gomez Garrido J."/>
        </authorList>
    </citation>
    <scope>NUCLEOTIDE SEQUENCE</scope>
</reference>
<dbReference type="EMBL" id="HBUF01208315">
    <property type="protein sequence ID" value="CAG6664697.1"/>
    <property type="molecule type" value="Transcribed_RNA"/>
</dbReference>
<dbReference type="EMBL" id="HBUF01208312">
    <property type="protein sequence ID" value="CAG6664691.1"/>
    <property type="molecule type" value="Transcribed_RNA"/>
</dbReference>
<dbReference type="EMBL" id="HBUF01208304">
    <property type="protein sequence ID" value="CAG6664673.1"/>
    <property type="molecule type" value="Transcribed_RNA"/>
</dbReference>
<name>A0A8D8WLL3_9HEMI</name>
<evidence type="ECO:0008006" key="3">
    <source>
        <dbReference type="Google" id="ProtNLM"/>
    </source>
</evidence>
<dbReference type="EMBL" id="HBUF01208302">
    <property type="protein sequence ID" value="CAG6664669.1"/>
    <property type="molecule type" value="Transcribed_RNA"/>
</dbReference>
<dbReference type="EMBL" id="HBUF01208303">
    <property type="protein sequence ID" value="CAG6664671.1"/>
    <property type="molecule type" value="Transcribed_RNA"/>
</dbReference>